<dbReference type="InterPro" id="IPR026170">
    <property type="entry name" value="FAM173A/B"/>
</dbReference>
<keyword evidence="1" id="KW-0489">Methyltransferase</keyword>
<proteinExistence type="predicted"/>
<feature type="transmembrane region" description="Helical" evidence="4">
    <location>
        <begin position="51"/>
        <end position="68"/>
    </location>
</feature>
<organism evidence="5">
    <name type="scientific">hydrothermal vent metagenome</name>
    <dbReference type="NCBI Taxonomy" id="652676"/>
    <lineage>
        <taxon>unclassified sequences</taxon>
        <taxon>metagenomes</taxon>
        <taxon>ecological metagenomes</taxon>
    </lineage>
</organism>
<dbReference type="PANTHER" id="PTHR13610:SF9">
    <property type="entry name" value="FI06469P"/>
    <property type="match status" value="1"/>
</dbReference>
<keyword evidence="4" id="KW-0472">Membrane</keyword>
<name>A0A3B0VWP3_9ZZZZ</name>
<gene>
    <name evidence="5" type="ORF">MNBD_GAMMA04-1652</name>
</gene>
<dbReference type="InterPro" id="IPR029063">
    <property type="entry name" value="SAM-dependent_MTases_sf"/>
</dbReference>
<keyword evidence="3" id="KW-0949">S-adenosyl-L-methionine</keyword>
<dbReference type="GO" id="GO:1905706">
    <property type="term" value="P:regulation of mitochondrial ATP synthesis coupled proton transport"/>
    <property type="evidence" value="ECO:0007669"/>
    <property type="project" value="TreeGrafter"/>
</dbReference>
<dbReference type="GO" id="GO:0016279">
    <property type="term" value="F:protein-lysine N-methyltransferase activity"/>
    <property type="evidence" value="ECO:0007669"/>
    <property type="project" value="InterPro"/>
</dbReference>
<sequence length="269" mass="30400">MVRNIYDVVQVVMPFLSKWPRIVLALAIQLLALGVLALGVSVAPYFFSPPYSFAVLVFIQALLAVLLSRWMGLPTWWLLIQFLLPIGLYIGIAIEFNPLWALLLFGVLWLLFRNAITERVPLYLTNQTTRQALKKAAKELSRTQANIHFMDLGCGLGGNVVFMSQQRGVAVSHGVETAPIPYAFSKLYSKIGGGRIFAQDIWKTDLSGYHLVYAFLSPEPMEKLWQKVKKEMPKGSIFMSNSFAVPDVTPTDIWQLPDSRETVLYLYRL</sequence>
<dbReference type="Gene3D" id="3.40.50.150">
    <property type="entry name" value="Vaccinia Virus protein VP39"/>
    <property type="match status" value="1"/>
</dbReference>
<dbReference type="GO" id="GO:0032259">
    <property type="term" value="P:methylation"/>
    <property type="evidence" value="ECO:0007669"/>
    <property type="project" value="UniProtKB-KW"/>
</dbReference>
<evidence type="ECO:0000313" key="5">
    <source>
        <dbReference type="EMBL" id="VAW44583.1"/>
    </source>
</evidence>
<evidence type="ECO:0000256" key="1">
    <source>
        <dbReference type="ARBA" id="ARBA00022603"/>
    </source>
</evidence>
<keyword evidence="2" id="KW-0808">Transferase</keyword>
<keyword evidence="4" id="KW-1133">Transmembrane helix</keyword>
<dbReference type="SUPFAM" id="SSF53335">
    <property type="entry name" value="S-adenosyl-L-methionine-dependent methyltransferases"/>
    <property type="match status" value="1"/>
</dbReference>
<protein>
    <submittedName>
        <fullName evidence="5">COGs COG0500</fullName>
    </submittedName>
</protein>
<dbReference type="GO" id="GO:0005739">
    <property type="term" value="C:mitochondrion"/>
    <property type="evidence" value="ECO:0007669"/>
    <property type="project" value="TreeGrafter"/>
</dbReference>
<accession>A0A3B0VWP3</accession>
<keyword evidence="4" id="KW-0812">Transmembrane</keyword>
<dbReference type="AlphaFoldDB" id="A0A3B0VWP3"/>
<evidence type="ECO:0000256" key="2">
    <source>
        <dbReference type="ARBA" id="ARBA00022679"/>
    </source>
</evidence>
<reference evidence="5" key="1">
    <citation type="submission" date="2018-06" db="EMBL/GenBank/DDBJ databases">
        <authorList>
            <person name="Zhirakovskaya E."/>
        </authorList>
    </citation>
    <scope>NUCLEOTIDE SEQUENCE</scope>
</reference>
<evidence type="ECO:0000256" key="4">
    <source>
        <dbReference type="SAM" id="Phobius"/>
    </source>
</evidence>
<dbReference type="EMBL" id="UOFB01000050">
    <property type="protein sequence ID" value="VAW44583.1"/>
    <property type="molecule type" value="Genomic_DNA"/>
</dbReference>
<feature type="transmembrane region" description="Helical" evidence="4">
    <location>
        <begin position="98"/>
        <end position="116"/>
    </location>
</feature>
<evidence type="ECO:0000256" key="3">
    <source>
        <dbReference type="ARBA" id="ARBA00022691"/>
    </source>
</evidence>
<dbReference type="PANTHER" id="PTHR13610">
    <property type="entry name" value="METHYLTRANSFERASE DOMAIN-CONTAINING PROTEIN"/>
    <property type="match status" value="1"/>
</dbReference>
<feature type="transmembrane region" description="Helical" evidence="4">
    <location>
        <begin position="22"/>
        <end position="45"/>
    </location>
</feature>